<feature type="compositionally biased region" description="Basic and acidic residues" evidence="1">
    <location>
        <begin position="180"/>
        <end position="198"/>
    </location>
</feature>
<proteinExistence type="predicted"/>
<evidence type="ECO:0000313" key="4">
    <source>
        <dbReference type="Proteomes" id="UP001589688"/>
    </source>
</evidence>
<dbReference type="RefSeq" id="WP_027952134.1">
    <property type="nucleotide sequence ID" value="NZ_JADU01000012.1"/>
</dbReference>
<evidence type="ECO:0000256" key="1">
    <source>
        <dbReference type="SAM" id="MobiDB-lite"/>
    </source>
</evidence>
<protein>
    <submittedName>
        <fullName evidence="3">Uncharacterized protein</fullName>
    </submittedName>
</protein>
<dbReference type="Proteomes" id="UP001589688">
    <property type="component" value="Unassembled WGS sequence"/>
</dbReference>
<name>A0ABV5ZL44_9BACT</name>
<feature type="signal peptide" evidence="2">
    <location>
        <begin position="1"/>
        <end position="22"/>
    </location>
</feature>
<sequence length="337" mass="35879">MKTRRQLLVLAAWVIGAAAAHAQLGIIKKIKQTATTAQGVVDMANGDHKFSNTLGPEGVYRSRTRQVILDKTHETGELKGKKVTYTFEKNGDVVLDDGQKVGHIHDNGTIDCHGTAGYIKLESNGAVSVGGDNIGHIDDGGHVYMFGVVEGMYEGMSKPQAAFLYYGICQTKENMAKLKQEQAERARQREEAAKRRAAMEASNNAAGRGGGSSQGKAREYSIQKGGARGFVDENGVVYNWAHKVVGCLPKGNGDITNASGSSIGRIWSGDIKDRSGNLVCHVTSGGSISVSGSNATVAEVRGGGRVDTTQGSKTLGYCDCRNPVWTAAIIFCNFFGF</sequence>
<keyword evidence="4" id="KW-1185">Reference proteome</keyword>
<comment type="caution">
    <text evidence="3">The sequence shown here is derived from an EMBL/GenBank/DDBJ whole genome shotgun (WGS) entry which is preliminary data.</text>
</comment>
<reference evidence="3 4" key="1">
    <citation type="submission" date="2024-09" db="EMBL/GenBank/DDBJ databases">
        <authorList>
            <person name="Sun Q."/>
            <person name="Mori K."/>
        </authorList>
    </citation>
    <scope>NUCLEOTIDE SEQUENCE [LARGE SCALE GENOMIC DNA]</scope>
    <source>
        <strain evidence="3 4">ATCC 51272</strain>
    </source>
</reference>
<dbReference type="EMBL" id="JBHLZF010000002">
    <property type="protein sequence ID" value="MFB9898102.1"/>
    <property type="molecule type" value="Genomic_DNA"/>
</dbReference>
<gene>
    <name evidence="3" type="ORF">ACFFK8_09955</name>
</gene>
<evidence type="ECO:0000256" key="2">
    <source>
        <dbReference type="SAM" id="SignalP"/>
    </source>
</evidence>
<evidence type="ECO:0000313" key="3">
    <source>
        <dbReference type="EMBL" id="MFB9898102.1"/>
    </source>
</evidence>
<feature type="chain" id="PRO_5047419904" evidence="2">
    <location>
        <begin position="23"/>
        <end position="337"/>
    </location>
</feature>
<accession>A0ABV5ZL44</accession>
<feature type="region of interest" description="Disordered" evidence="1">
    <location>
        <begin position="180"/>
        <end position="219"/>
    </location>
</feature>
<keyword evidence="2" id="KW-0732">Signal</keyword>
<organism evidence="3 4">
    <name type="scientific">Hallella seregens ATCC 51272</name>
    <dbReference type="NCBI Taxonomy" id="1336250"/>
    <lineage>
        <taxon>Bacteria</taxon>
        <taxon>Pseudomonadati</taxon>
        <taxon>Bacteroidota</taxon>
        <taxon>Bacteroidia</taxon>
        <taxon>Bacteroidales</taxon>
        <taxon>Prevotellaceae</taxon>
        <taxon>Hallella</taxon>
    </lineage>
</organism>